<dbReference type="Gene3D" id="2.160.20.10">
    <property type="entry name" value="Single-stranded right-handed beta-helix, Pectin lyase-like"/>
    <property type="match status" value="1"/>
</dbReference>
<dbReference type="Proteomes" id="UP001235513">
    <property type="component" value="Unassembled WGS sequence"/>
</dbReference>
<keyword evidence="5" id="KW-1185">Reference proteome</keyword>
<sequence>MKKHFTKIMAIGIVCGSFTFVEAQNVLSFPGAEGFGRHTTGGRGGKVYFVTKLSDDGSEGTLRHALDQKGPRYIVFKTGGTIYLESPLKIKEGDVTIAGQTAPGDGITVANYETFVATDNVVIRYMRFRMGDQKKYQGDAFGARFIKNLMVDHCSMSWSTDETVSIYVNENTTLQWCIISESLRNSTHEKGAHGYGGIAGGKFASFHHNMYAHHDSRNPRLGEYAGSKFALTNLTDFRNNVIYNWGHNNVYGGEGMNVNIVNNYYKPGPATTTKQRIVAIDKNKKREAEVYNIWGKYYINGNVVEGSPEITKDNWTKGVFGQMKAYNLTDKDKNSIKINQPHDIQDNVKTHSAKEAYEKILQFGGASLVRDAVDLHVLKDAKNGSFTYKGSKGSTNGIIDSQNDAGGFPSLSSGKPLPDADNDGMPDEWEIKNQLDPKVANPNGRDLDKNYDNIEVYFNDLVKKITEEHHS</sequence>
<dbReference type="InterPro" id="IPR012334">
    <property type="entry name" value="Pectin_lyas_fold"/>
</dbReference>
<name>A0ABT9SIS3_9FLAO</name>
<keyword evidence="2" id="KW-0325">Glycoprotein</keyword>
<gene>
    <name evidence="4" type="ORF">J2T04_001205</name>
</gene>
<organism evidence="4 5">
    <name type="scientific">Chryseobacterium lathyri</name>
    <dbReference type="NCBI Taxonomy" id="395933"/>
    <lineage>
        <taxon>Bacteria</taxon>
        <taxon>Pseudomonadati</taxon>
        <taxon>Bacteroidota</taxon>
        <taxon>Flavobacteriia</taxon>
        <taxon>Flavobacteriales</taxon>
        <taxon>Weeksellaceae</taxon>
        <taxon>Chryseobacterium group</taxon>
        <taxon>Chryseobacterium</taxon>
    </lineage>
</organism>
<evidence type="ECO:0008006" key="6">
    <source>
        <dbReference type="Google" id="ProtNLM"/>
    </source>
</evidence>
<evidence type="ECO:0000256" key="1">
    <source>
        <dbReference type="ARBA" id="ARBA00022723"/>
    </source>
</evidence>
<comment type="caution">
    <text evidence="4">The sequence shown here is derived from an EMBL/GenBank/DDBJ whole genome shotgun (WGS) entry which is preliminary data.</text>
</comment>
<dbReference type="InterPro" id="IPR052063">
    <property type="entry name" value="Polysaccharide_Lyase_1"/>
</dbReference>
<evidence type="ECO:0000256" key="3">
    <source>
        <dbReference type="SAM" id="MobiDB-lite"/>
    </source>
</evidence>
<dbReference type="SUPFAM" id="SSF51126">
    <property type="entry name" value="Pectin lyase-like"/>
    <property type="match status" value="1"/>
</dbReference>
<proteinExistence type="predicted"/>
<dbReference type="RefSeq" id="WP_306842041.1">
    <property type="nucleotide sequence ID" value="NZ_JAUSRL010000002.1"/>
</dbReference>
<accession>A0ABT9SIS3</accession>
<feature type="region of interest" description="Disordered" evidence="3">
    <location>
        <begin position="400"/>
        <end position="423"/>
    </location>
</feature>
<dbReference type="InterPro" id="IPR011050">
    <property type="entry name" value="Pectin_lyase_fold/virulence"/>
</dbReference>
<evidence type="ECO:0000256" key="2">
    <source>
        <dbReference type="ARBA" id="ARBA00023180"/>
    </source>
</evidence>
<reference evidence="4 5" key="1">
    <citation type="submission" date="2023-07" db="EMBL/GenBank/DDBJ databases">
        <title>Sorghum-associated microbial communities from plants grown in Nebraska, USA.</title>
        <authorList>
            <person name="Schachtman D."/>
        </authorList>
    </citation>
    <scope>NUCLEOTIDE SEQUENCE [LARGE SCALE GENOMIC DNA]</scope>
    <source>
        <strain evidence="4 5">CC351</strain>
    </source>
</reference>
<protein>
    <recommendedName>
        <fullName evidence="6">Pectate lyase</fullName>
    </recommendedName>
</protein>
<evidence type="ECO:0000313" key="4">
    <source>
        <dbReference type="EMBL" id="MDP9959326.1"/>
    </source>
</evidence>
<dbReference type="PANTHER" id="PTHR42970:SF1">
    <property type="entry name" value="PECTATE LYASE C-RELATED"/>
    <property type="match status" value="1"/>
</dbReference>
<dbReference type="PANTHER" id="PTHR42970">
    <property type="entry name" value="PECTATE LYASE C-RELATED"/>
    <property type="match status" value="1"/>
</dbReference>
<dbReference type="EMBL" id="JAUSRL010000002">
    <property type="protein sequence ID" value="MDP9959326.1"/>
    <property type="molecule type" value="Genomic_DNA"/>
</dbReference>
<evidence type="ECO:0000313" key="5">
    <source>
        <dbReference type="Proteomes" id="UP001235513"/>
    </source>
</evidence>
<keyword evidence="1" id="KW-0479">Metal-binding</keyword>